<keyword evidence="3" id="KW-1185">Reference proteome</keyword>
<evidence type="ECO:0000313" key="2">
    <source>
        <dbReference type="EMBL" id="KAK7108061.1"/>
    </source>
</evidence>
<evidence type="ECO:0000259" key="1">
    <source>
        <dbReference type="Pfam" id="PF05699"/>
    </source>
</evidence>
<dbReference type="Pfam" id="PF05699">
    <property type="entry name" value="Dimer_Tnp_hAT"/>
    <property type="match status" value="1"/>
</dbReference>
<evidence type="ECO:0000313" key="3">
    <source>
        <dbReference type="Proteomes" id="UP001374579"/>
    </source>
</evidence>
<sequence length="457" mass="51999">MASQKNGVAAQMKRLEPRALYTHCYGHATNLACSDSIQQVKVVKDAHDTVKEITKLVKKSPKRDTHLQKMKTEMSYDEEGKHAPGILPFCPTRWTVRGKTLDSVLQNYSNLQKLWEWSLDNCKETEMKARIRGVNRHMEEFDFFFGVTLGETLLRHSDNLSATLQAQEMSAAQAQKIARMTVETLLSLRCDATFSLFWKKTLKLAGDAGVNQPTLPRQRRVPQWMEAGDAPASHHFPSSVEDHYRMIYFEAIDVLASCLKDRFAQDDFEMYATLEQVLLKGAKGESFEIELAKCSDFYGADFNVPNLRAQLQTLAIQIRTAYPDTDCLLSDIVGYFKILSKAEISLLSQVVILIKLIIVMPATNAVNERSFSAMRRLKNYLRSRMDEARLNHLMILHVHKARTDSLNMINVANAFVASDHRQEIFGTFSELDLSRTSVLQKSRATQTSSVKCEEKWC</sequence>
<dbReference type="EMBL" id="JBAMIC010000004">
    <property type="protein sequence ID" value="KAK7108061.1"/>
    <property type="molecule type" value="Genomic_DNA"/>
</dbReference>
<dbReference type="GO" id="GO:0046983">
    <property type="term" value="F:protein dimerization activity"/>
    <property type="evidence" value="ECO:0007669"/>
    <property type="project" value="InterPro"/>
</dbReference>
<dbReference type="InterPro" id="IPR052958">
    <property type="entry name" value="IFN-induced_PKR_regulator"/>
</dbReference>
<name>A0AAN9GHA4_9CAEN</name>
<protein>
    <recommendedName>
        <fullName evidence="1">HAT C-terminal dimerisation domain-containing protein</fullName>
    </recommendedName>
</protein>
<gene>
    <name evidence="2" type="ORF">V1264_015863</name>
</gene>
<dbReference type="InterPro" id="IPR012337">
    <property type="entry name" value="RNaseH-like_sf"/>
</dbReference>
<proteinExistence type="predicted"/>
<dbReference type="AlphaFoldDB" id="A0AAN9GHA4"/>
<dbReference type="Proteomes" id="UP001374579">
    <property type="component" value="Unassembled WGS sequence"/>
</dbReference>
<organism evidence="2 3">
    <name type="scientific">Littorina saxatilis</name>
    <dbReference type="NCBI Taxonomy" id="31220"/>
    <lineage>
        <taxon>Eukaryota</taxon>
        <taxon>Metazoa</taxon>
        <taxon>Spiralia</taxon>
        <taxon>Lophotrochozoa</taxon>
        <taxon>Mollusca</taxon>
        <taxon>Gastropoda</taxon>
        <taxon>Caenogastropoda</taxon>
        <taxon>Littorinimorpha</taxon>
        <taxon>Littorinoidea</taxon>
        <taxon>Littorinidae</taxon>
        <taxon>Littorina</taxon>
    </lineage>
</organism>
<feature type="domain" description="HAT C-terminal dimerisation" evidence="1">
    <location>
        <begin position="351"/>
        <end position="398"/>
    </location>
</feature>
<dbReference type="InterPro" id="IPR008906">
    <property type="entry name" value="HATC_C_dom"/>
</dbReference>
<reference evidence="2 3" key="1">
    <citation type="submission" date="2024-02" db="EMBL/GenBank/DDBJ databases">
        <title>Chromosome-scale genome assembly of the rough periwinkle Littorina saxatilis.</title>
        <authorList>
            <person name="De Jode A."/>
            <person name="Faria R."/>
            <person name="Formenti G."/>
            <person name="Sims Y."/>
            <person name="Smith T.P."/>
            <person name="Tracey A."/>
            <person name="Wood J.M.D."/>
            <person name="Zagrodzka Z.B."/>
            <person name="Johannesson K."/>
            <person name="Butlin R.K."/>
            <person name="Leder E.H."/>
        </authorList>
    </citation>
    <scope>NUCLEOTIDE SEQUENCE [LARGE SCALE GENOMIC DNA]</scope>
    <source>
        <strain evidence="2">Snail1</strain>
        <tissue evidence="2">Muscle</tissue>
    </source>
</reference>
<dbReference type="SUPFAM" id="SSF53098">
    <property type="entry name" value="Ribonuclease H-like"/>
    <property type="match status" value="1"/>
</dbReference>
<dbReference type="PANTHER" id="PTHR46289">
    <property type="entry name" value="52 KDA REPRESSOR OF THE INHIBITOR OF THE PROTEIN KINASE-LIKE PROTEIN-RELATED"/>
    <property type="match status" value="1"/>
</dbReference>
<dbReference type="PANTHER" id="PTHR46289:SF17">
    <property type="entry name" value="HAT C-TERMINAL DIMERISATION DOMAIN-CONTAINING PROTEIN"/>
    <property type="match status" value="1"/>
</dbReference>
<comment type="caution">
    <text evidence="2">The sequence shown here is derived from an EMBL/GenBank/DDBJ whole genome shotgun (WGS) entry which is preliminary data.</text>
</comment>
<accession>A0AAN9GHA4</accession>